<dbReference type="Proteomes" id="UP000198925">
    <property type="component" value="Unassembled WGS sequence"/>
</dbReference>
<dbReference type="InterPro" id="IPR013830">
    <property type="entry name" value="SGNH_hydro"/>
</dbReference>
<protein>
    <submittedName>
        <fullName evidence="2">Lysophospholipase L1</fullName>
    </submittedName>
</protein>
<dbReference type="Pfam" id="PF13472">
    <property type="entry name" value="Lipase_GDSL_2"/>
    <property type="match status" value="1"/>
</dbReference>
<dbReference type="EMBL" id="FMZX01000002">
    <property type="protein sequence ID" value="SDC71768.1"/>
    <property type="molecule type" value="Genomic_DNA"/>
</dbReference>
<feature type="domain" description="SGNH hydrolase-type esterase" evidence="1">
    <location>
        <begin position="9"/>
        <end position="186"/>
    </location>
</feature>
<keyword evidence="3" id="KW-1185">Reference proteome</keyword>
<dbReference type="STRING" id="938405.SAMN02927895_02844"/>
<dbReference type="InterPro" id="IPR051532">
    <property type="entry name" value="Ester_Hydrolysis_Enzymes"/>
</dbReference>
<evidence type="ECO:0000313" key="3">
    <source>
        <dbReference type="Proteomes" id="UP000198925"/>
    </source>
</evidence>
<dbReference type="InterPro" id="IPR036514">
    <property type="entry name" value="SGNH_hydro_sf"/>
</dbReference>
<proteinExistence type="predicted"/>
<reference evidence="2 3" key="1">
    <citation type="submission" date="2016-10" db="EMBL/GenBank/DDBJ databases">
        <authorList>
            <person name="de Groot N.N."/>
        </authorList>
    </citation>
    <scope>NUCLEOTIDE SEQUENCE [LARGE SCALE GENOMIC DNA]</scope>
    <source>
        <strain evidence="2 3">CPCC 100156</strain>
    </source>
</reference>
<evidence type="ECO:0000313" key="2">
    <source>
        <dbReference type="EMBL" id="SDC71768.1"/>
    </source>
</evidence>
<dbReference type="AlphaFoldDB" id="A0A1G6NVK6"/>
<accession>A0A1G6NVK6</accession>
<dbReference type="Gene3D" id="3.40.50.1110">
    <property type="entry name" value="SGNH hydrolase"/>
    <property type="match status" value="1"/>
</dbReference>
<evidence type="ECO:0000259" key="1">
    <source>
        <dbReference type="Pfam" id="PF13472"/>
    </source>
</evidence>
<dbReference type="SUPFAM" id="SSF52266">
    <property type="entry name" value="SGNH hydrolase"/>
    <property type="match status" value="1"/>
</dbReference>
<name>A0A1G6NVK6_9PROT</name>
<dbReference type="RefSeq" id="WP_218127438.1">
    <property type="nucleotide sequence ID" value="NZ_FMXZ01000007.1"/>
</dbReference>
<dbReference type="GO" id="GO:0004622">
    <property type="term" value="F:phosphatidylcholine lysophospholipase activity"/>
    <property type="evidence" value="ECO:0007669"/>
    <property type="project" value="TreeGrafter"/>
</dbReference>
<gene>
    <name evidence="2" type="ORF">SAMN04487779_1002160</name>
</gene>
<sequence length="204" mass="21336">MSHDLRICFVGDSFTAGVGDETALGYVGRITAAAWHRGVATTAYNLGVRRDTSAEIRRRAEAEVLARLLAASGDTHAVVFCFGANDVTFEDGMPRVPLEATLDNAAALLGWSAARWTTLMLGPPPALHDAAHDTRTAALSPELAAVAHAVQVPFLPLHGPLSAQAAWRHGAARGDGIHPDAAGYAAMAALIEAWAPWRVLTGGG</sequence>
<dbReference type="PANTHER" id="PTHR30383:SF5">
    <property type="entry name" value="SGNH HYDROLASE-TYPE ESTERASE DOMAIN-CONTAINING PROTEIN"/>
    <property type="match status" value="1"/>
</dbReference>
<dbReference type="PANTHER" id="PTHR30383">
    <property type="entry name" value="THIOESTERASE 1/PROTEASE 1/LYSOPHOSPHOLIPASE L1"/>
    <property type="match status" value="1"/>
</dbReference>
<organism evidence="2 3">
    <name type="scientific">Belnapia rosea</name>
    <dbReference type="NCBI Taxonomy" id="938405"/>
    <lineage>
        <taxon>Bacteria</taxon>
        <taxon>Pseudomonadati</taxon>
        <taxon>Pseudomonadota</taxon>
        <taxon>Alphaproteobacteria</taxon>
        <taxon>Acetobacterales</taxon>
        <taxon>Roseomonadaceae</taxon>
        <taxon>Belnapia</taxon>
    </lineage>
</organism>